<reference evidence="3" key="1">
    <citation type="submission" date="2014-11" db="EMBL/GenBank/DDBJ databases">
        <title>Genome sequencing of Roseivirga sp. D-25.</title>
        <authorList>
            <person name="Selvaratnam C."/>
            <person name="Thevarajoo S."/>
            <person name="Goh K.M."/>
            <person name="Eee R."/>
            <person name="Chan K.-G."/>
            <person name="Chong C.S."/>
        </authorList>
    </citation>
    <scope>NUCLEOTIDE SEQUENCE [LARGE SCALE GENOMIC DNA]</scope>
    <source>
        <strain evidence="3">D-25</strain>
    </source>
</reference>
<dbReference type="InterPro" id="IPR018490">
    <property type="entry name" value="cNMP-bd_dom_sf"/>
</dbReference>
<dbReference type="Proteomes" id="UP000036908">
    <property type="component" value="Unassembled WGS sequence"/>
</dbReference>
<accession>A0A0L8AIL9</accession>
<name>A0A0L8AIL9_9BACT</name>
<dbReference type="AlphaFoldDB" id="A0A0L8AIL9"/>
<dbReference type="OrthoDB" id="667553at2"/>
<evidence type="ECO:0000259" key="1">
    <source>
        <dbReference type="Pfam" id="PF00027"/>
    </source>
</evidence>
<dbReference type="RefSeq" id="WP_053224108.1">
    <property type="nucleotide sequence ID" value="NZ_JSVA01000014.1"/>
</dbReference>
<evidence type="ECO:0000313" key="3">
    <source>
        <dbReference type="Proteomes" id="UP000036908"/>
    </source>
</evidence>
<comment type="caution">
    <text evidence="2">The sequence shown here is derived from an EMBL/GenBank/DDBJ whole genome shotgun (WGS) entry which is preliminary data.</text>
</comment>
<dbReference type="Pfam" id="PF00027">
    <property type="entry name" value="cNMP_binding"/>
    <property type="match status" value="1"/>
</dbReference>
<keyword evidence="3" id="KW-1185">Reference proteome</keyword>
<feature type="domain" description="Cyclic nucleotide-binding" evidence="1">
    <location>
        <begin position="28"/>
        <end position="114"/>
    </location>
</feature>
<dbReference type="SUPFAM" id="SSF51206">
    <property type="entry name" value="cAMP-binding domain-like"/>
    <property type="match status" value="1"/>
</dbReference>
<dbReference type="CDD" id="cd00038">
    <property type="entry name" value="CAP_ED"/>
    <property type="match status" value="1"/>
</dbReference>
<dbReference type="Gene3D" id="2.60.120.10">
    <property type="entry name" value="Jelly Rolls"/>
    <property type="match status" value="1"/>
</dbReference>
<dbReference type="PATRIC" id="fig|1566026.4.peg.830"/>
<gene>
    <name evidence="2" type="ORF">OB69_12675</name>
</gene>
<dbReference type="EMBL" id="JSVA01000014">
    <property type="protein sequence ID" value="KOF02278.1"/>
    <property type="molecule type" value="Genomic_DNA"/>
</dbReference>
<dbReference type="InterPro" id="IPR000595">
    <property type="entry name" value="cNMP-bd_dom"/>
</dbReference>
<organism evidence="2 3">
    <name type="scientific">Roseivirga seohaensis subsp. aquiponti</name>
    <dbReference type="NCBI Taxonomy" id="1566026"/>
    <lineage>
        <taxon>Bacteria</taxon>
        <taxon>Pseudomonadati</taxon>
        <taxon>Bacteroidota</taxon>
        <taxon>Cytophagia</taxon>
        <taxon>Cytophagales</taxon>
        <taxon>Roseivirgaceae</taxon>
        <taxon>Roseivirga</taxon>
    </lineage>
</organism>
<evidence type="ECO:0000313" key="2">
    <source>
        <dbReference type="EMBL" id="KOF02278.1"/>
    </source>
</evidence>
<dbReference type="InterPro" id="IPR014710">
    <property type="entry name" value="RmlC-like_jellyroll"/>
</dbReference>
<proteinExistence type="predicted"/>
<sequence length="189" mass="22133">MHIEDIFKGLTLTESEKRLIQDRIHSVEAKKGELLLEPGQTVHYQYYVANGCLRSFFVDHSAKEHTIQFAIKDWWISDYTAFYKESAAILSIECIQNATLYRFSRTDMEEIFNQIPSVERFFRLKTESFISSFQKRIIGDLAKSATERYTDFVHDYPNIESLVKNYHIASYLGVTSESLSRIRKEIAMH</sequence>
<protein>
    <recommendedName>
        <fullName evidence="1">Cyclic nucleotide-binding domain-containing protein</fullName>
    </recommendedName>
</protein>